<feature type="domain" description="Four-carbon acid sugar kinase nucleotide binding" evidence="8">
    <location>
        <begin position="255"/>
        <end position="411"/>
    </location>
</feature>
<evidence type="ECO:0000256" key="5">
    <source>
        <dbReference type="ARBA" id="ARBA00022840"/>
    </source>
</evidence>
<dbReference type="InterPro" id="IPR042213">
    <property type="entry name" value="NBD_C_sf"/>
</dbReference>
<dbReference type="Gene3D" id="3.40.50.10840">
    <property type="entry name" value="Putative sugar-binding, N-terminal domain"/>
    <property type="match status" value="1"/>
</dbReference>
<feature type="domain" description="Four-carbon acid sugar kinase N-terminal" evidence="7">
    <location>
        <begin position="13"/>
        <end position="238"/>
    </location>
</feature>
<gene>
    <name evidence="9" type="ORF">ENL39_04705</name>
</gene>
<name>A0A7V5I1L7_UNCAE</name>
<dbReference type="SUPFAM" id="SSF142764">
    <property type="entry name" value="YgbK-like"/>
    <property type="match status" value="1"/>
</dbReference>
<dbReference type="InterPro" id="IPR010737">
    <property type="entry name" value="4-carb_acid_sugar_kinase_N"/>
</dbReference>
<keyword evidence="2" id="KW-0808">Transferase</keyword>
<dbReference type="GO" id="GO:0016301">
    <property type="term" value="F:kinase activity"/>
    <property type="evidence" value="ECO:0007669"/>
    <property type="project" value="UniProtKB-KW"/>
</dbReference>
<evidence type="ECO:0000256" key="3">
    <source>
        <dbReference type="ARBA" id="ARBA00022741"/>
    </source>
</evidence>
<dbReference type="AlphaFoldDB" id="A0A7V5I1L7"/>
<keyword evidence="5" id="KW-0067">ATP-binding</keyword>
<keyword evidence="3" id="KW-0547">Nucleotide-binding</keyword>
<dbReference type="Pfam" id="PF07005">
    <property type="entry name" value="SBD_N"/>
    <property type="match status" value="1"/>
</dbReference>
<evidence type="ECO:0000313" key="9">
    <source>
        <dbReference type="EMBL" id="HHF98767.1"/>
    </source>
</evidence>
<sequence>MLKIRDYRKEQVAAIADDLTGAGEIGSILAENNKKSLVINEGLEKDDIERLTSEYEGIVINLNTRSLNPQNAYSKTKYFLETFPGIKDRLIYKKIDSTLRGNLVEEIEAILDLKCCDAILFAPALPRLERITVGGYHLVNRLPVVRSYYAKGTFSNLQSSYLLALFSEKSKYRTGRIPIATVEKGPEKIIDSIEFYHEKGVKILLSDACTDEDLYNIKEAILNVNVGIIPVGSSGLFYQFFPEKKEEIPLSPPCLVVCGSLNKITRKQVEKLREKESVEYIELDLSGIFTENEKKEKYIKPAREILRKGCTLILATPPKECKIYQNKLFRKKISELLGNLTAEIVKSCKLCGLILTGGSTALSVMNKLETKGVEVKKDIDFLIPAGIFKGGPFEGLPVVTKAGGFGGEDVLIKAVKYLKEEYYKQKDKEVKVE</sequence>
<accession>A0A7V5I1L7</accession>
<comment type="caution">
    <text evidence="9">The sequence shown here is derived from an EMBL/GenBank/DDBJ whole genome shotgun (WGS) entry which is preliminary data.</text>
</comment>
<reference evidence="9" key="1">
    <citation type="journal article" date="2020" name="mSystems">
        <title>Genome- and Community-Level Interaction Insights into Carbon Utilization and Element Cycling Functions of Hydrothermarchaeota in Hydrothermal Sediment.</title>
        <authorList>
            <person name="Zhou Z."/>
            <person name="Liu Y."/>
            <person name="Xu W."/>
            <person name="Pan J."/>
            <person name="Luo Z.H."/>
            <person name="Li M."/>
        </authorList>
    </citation>
    <scope>NUCLEOTIDE SEQUENCE [LARGE SCALE GENOMIC DNA]</scope>
    <source>
        <strain evidence="9">HyVt-92</strain>
    </source>
</reference>
<proteinExistence type="inferred from homology"/>
<evidence type="ECO:0000256" key="2">
    <source>
        <dbReference type="ARBA" id="ARBA00022679"/>
    </source>
</evidence>
<evidence type="ECO:0000256" key="6">
    <source>
        <dbReference type="ARBA" id="ARBA00023277"/>
    </source>
</evidence>
<dbReference type="InterPro" id="IPR037051">
    <property type="entry name" value="4-carb_acid_sugar_kinase_N_sf"/>
</dbReference>
<keyword evidence="6" id="KW-0119">Carbohydrate metabolism</keyword>
<evidence type="ECO:0000259" key="7">
    <source>
        <dbReference type="Pfam" id="PF07005"/>
    </source>
</evidence>
<dbReference type="Pfam" id="PF17042">
    <property type="entry name" value="NBD_C"/>
    <property type="match status" value="1"/>
</dbReference>
<dbReference type="Proteomes" id="UP000886070">
    <property type="component" value="Unassembled WGS sequence"/>
</dbReference>
<dbReference type="EMBL" id="DRTT01000131">
    <property type="protein sequence ID" value="HHF98767.1"/>
    <property type="molecule type" value="Genomic_DNA"/>
</dbReference>
<dbReference type="Gene3D" id="3.40.980.20">
    <property type="entry name" value="Four-carbon acid sugar kinase, nucleotide binding domain"/>
    <property type="match status" value="1"/>
</dbReference>
<dbReference type="GO" id="GO:0005524">
    <property type="term" value="F:ATP binding"/>
    <property type="evidence" value="ECO:0007669"/>
    <property type="project" value="UniProtKB-KW"/>
</dbReference>
<dbReference type="InterPro" id="IPR031475">
    <property type="entry name" value="NBD_C"/>
</dbReference>
<keyword evidence="4 9" id="KW-0418">Kinase</keyword>
<organism evidence="9">
    <name type="scientific">Aerophobetes bacterium</name>
    <dbReference type="NCBI Taxonomy" id="2030807"/>
    <lineage>
        <taxon>Bacteria</taxon>
        <taxon>Candidatus Aerophobota</taxon>
    </lineage>
</organism>
<evidence type="ECO:0000256" key="1">
    <source>
        <dbReference type="ARBA" id="ARBA00005715"/>
    </source>
</evidence>
<protein>
    <submittedName>
        <fullName evidence="9">Four-carbon acid sugar kinase family protein</fullName>
    </submittedName>
</protein>
<evidence type="ECO:0000259" key="8">
    <source>
        <dbReference type="Pfam" id="PF17042"/>
    </source>
</evidence>
<comment type="similarity">
    <text evidence="1">Belongs to the four-carbon acid sugar kinase family.</text>
</comment>
<evidence type="ECO:0000256" key="4">
    <source>
        <dbReference type="ARBA" id="ARBA00022777"/>
    </source>
</evidence>